<comment type="caution">
    <text evidence="5">The sequence shown here is derived from an EMBL/GenBank/DDBJ whole genome shotgun (WGS) entry which is preliminary data.</text>
</comment>
<evidence type="ECO:0000256" key="3">
    <source>
        <dbReference type="ARBA" id="ARBA00022679"/>
    </source>
</evidence>
<keyword evidence="6" id="KW-1185">Reference proteome</keyword>
<dbReference type="Pfam" id="PF00535">
    <property type="entry name" value="Glycos_transf_2"/>
    <property type="match status" value="1"/>
</dbReference>
<dbReference type="Proteomes" id="UP001203423">
    <property type="component" value="Unassembled WGS sequence"/>
</dbReference>
<sequence>MNKISVLLSLFKKENPVFLKECLESLVFQTRKPDQVVIVFDGPIGKDLEDVVSRFCDLLPLDIVSLPLNVGLAGALNAGLEQCFGDLVARFDTDDICYSHRLEVQERTINDSNIDILGGAATIIDLNGNKVGTRVNPVQHDGIITSLWKNPLIHPSIIFRKDRILNIGAYDTALRRRQDYELWFRAARNDFKFANVKEPLIYYRFDRHTQSKQSPALAWTQGKIGFKGSMSCGLGITKSMCCFIPFVRSIFPLWCQVRITKTMKFFDSREK</sequence>
<dbReference type="Gene3D" id="3.90.550.10">
    <property type="entry name" value="Spore Coat Polysaccharide Biosynthesis Protein SpsA, Chain A"/>
    <property type="match status" value="1"/>
</dbReference>
<evidence type="ECO:0000256" key="1">
    <source>
        <dbReference type="ARBA" id="ARBA00006739"/>
    </source>
</evidence>
<evidence type="ECO:0000256" key="2">
    <source>
        <dbReference type="ARBA" id="ARBA00022676"/>
    </source>
</evidence>
<dbReference type="InterPro" id="IPR050834">
    <property type="entry name" value="Glycosyltransf_2"/>
</dbReference>
<gene>
    <name evidence="5" type="ORF">L2764_05245</name>
</gene>
<dbReference type="PANTHER" id="PTHR43685">
    <property type="entry name" value="GLYCOSYLTRANSFERASE"/>
    <property type="match status" value="1"/>
</dbReference>
<feature type="domain" description="Glycosyltransferase 2-like" evidence="4">
    <location>
        <begin position="16"/>
        <end position="180"/>
    </location>
</feature>
<proteinExistence type="inferred from homology"/>
<keyword evidence="3 5" id="KW-0808">Transferase</keyword>
<dbReference type="EC" id="2.4.-.-" evidence="5"/>
<dbReference type="SUPFAM" id="SSF53448">
    <property type="entry name" value="Nucleotide-diphospho-sugar transferases"/>
    <property type="match status" value="1"/>
</dbReference>
<dbReference type="PANTHER" id="PTHR43685:SF5">
    <property type="entry name" value="GLYCOSYLTRANSFERASE EPSE-RELATED"/>
    <property type="match status" value="1"/>
</dbReference>
<evidence type="ECO:0000313" key="6">
    <source>
        <dbReference type="Proteomes" id="UP001203423"/>
    </source>
</evidence>
<dbReference type="EMBL" id="JAKIKS010000013">
    <property type="protein sequence ID" value="MCL1123902.1"/>
    <property type="molecule type" value="Genomic_DNA"/>
</dbReference>
<accession>A0ABT0L882</accession>
<dbReference type="InterPro" id="IPR029044">
    <property type="entry name" value="Nucleotide-diphossugar_trans"/>
</dbReference>
<evidence type="ECO:0000259" key="4">
    <source>
        <dbReference type="Pfam" id="PF00535"/>
    </source>
</evidence>
<comment type="similarity">
    <text evidence="1">Belongs to the glycosyltransferase 2 family.</text>
</comment>
<organism evidence="5 6">
    <name type="scientific">Shewanella surugensis</name>
    <dbReference type="NCBI Taxonomy" id="212020"/>
    <lineage>
        <taxon>Bacteria</taxon>
        <taxon>Pseudomonadati</taxon>
        <taxon>Pseudomonadota</taxon>
        <taxon>Gammaproteobacteria</taxon>
        <taxon>Alteromonadales</taxon>
        <taxon>Shewanellaceae</taxon>
        <taxon>Shewanella</taxon>
    </lineage>
</organism>
<protein>
    <submittedName>
        <fullName evidence="5">Glycosyltransferase</fullName>
        <ecNumber evidence="5">2.4.-.-</ecNumber>
    </submittedName>
</protein>
<reference evidence="5 6" key="1">
    <citation type="submission" date="2022-01" db="EMBL/GenBank/DDBJ databases">
        <title>Whole genome-based taxonomy of the Shewanellaceae.</title>
        <authorList>
            <person name="Martin-Rodriguez A.J."/>
        </authorList>
    </citation>
    <scope>NUCLEOTIDE SEQUENCE [LARGE SCALE GENOMIC DNA]</scope>
    <source>
        <strain evidence="5 6">DSM 17177</strain>
    </source>
</reference>
<evidence type="ECO:0000313" key="5">
    <source>
        <dbReference type="EMBL" id="MCL1123902.1"/>
    </source>
</evidence>
<dbReference type="RefSeq" id="WP_248939182.1">
    <property type="nucleotide sequence ID" value="NZ_JAKIKS010000013.1"/>
</dbReference>
<dbReference type="InterPro" id="IPR001173">
    <property type="entry name" value="Glyco_trans_2-like"/>
</dbReference>
<keyword evidence="2 5" id="KW-0328">Glycosyltransferase</keyword>
<dbReference type="GO" id="GO:0016757">
    <property type="term" value="F:glycosyltransferase activity"/>
    <property type="evidence" value="ECO:0007669"/>
    <property type="project" value="UniProtKB-KW"/>
</dbReference>
<name>A0ABT0L882_9GAMM</name>